<evidence type="ECO:0000256" key="1">
    <source>
        <dbReference type="SAM" id="MobiDB-lite"/>
    </source>
</evidence>
<gene>
    <name evidence="3" type="ORF">BO94DRAFT_585695</name>
</gene>
<evidence type="ECO:0000313" key="3">
    <source>
        <dbReference type="EMBL" id="PWY87129.1"/>
    </source>
</evidence>
<protein>
    <submittedName>
        <fullName evidence="3">Uncharacterized protein</fullName>
    </submittedName>
</protein>
<name>A0A317WLC1_9EURO</name>
<evidence type="ECO:0000256" key="2">
    <source>
        <dbReference type="SAM" id="SignalP"/>
    </source>
</evidence>
<feature type="signal peptide" evidence="2">
    <location>
        <begin position="1"/>
        <end position="17"/>
    </location>
</feature>
<sequence length="161" mass="17011">MKLTAVFCLFAATLAVADPNPDQDIDHGGVVDGLVGGAAQLLGSVVPEQIRPGHARRNVNLNPEPRIGVTVEPKGGPSRRNADSNSPMDLGDPPPNKFATARAPSAVEYPSGGNAKPQLHKSEVVVVSEGGAFPRNADPEPGYEETRPRITRSDWPPPIRV</sequence>
<feature type="region of interest" description="Disordered" evidence="1">
    <location>
        <begin position="55"/>
        <end position="161"/>
    </location>
</feature>
<dbReference type="OrthoDB" id="10517347at2759"/>
<comment type="caution">
    <text evidence="3">The sequence shown here is derived from an EMBL/GenBank/DDBJ whole genome shotgun (WGS) entry which is preliminary data.</text>
</comment>
<organism evidence="3 4">
    <name type="scientific">Aspergillus sclerotioniger CBS 115572</name>
    <dbReference type="NCBI Taxonomy" id="1450535"/>
    <lineage>
        <taxon>Eukaryota</taxon>
        <taxon>Fungi</taxon>
        <taxon>Dikarya</taxon>
        <taxon>Ascomycota</taxon>
        <taxon>Pezizomycotina</taxon>
        <taxon>Eurotiomycetes</taxon>
        <taxon>Eurotiomycetidae</taxon>
        <taxon>Eurotiales</taxon>
        <taxon>Aspergillaceae</taxon>
        <taxon>Aspergillus</taxon>
        <taxon>Aspergillus subgen. Circumdati</taxon>
    </lineage>
</organism>
<reference evidence="3 4" key="1">
    <citation type="submission" date="2016-12" db="EMBL/GenBank/DDBJ databases">
        <title>The genomes of Aspergillus section Nigri reveals drivers in fungal speciation.</title>
        <authorList>
            <consortium name="DOE Joint Genome Institute"/>
            <person name="Vesth T.C."/>
            <person name="Nybo J."/>
            <person name="Theobald S."/>
            <person name="Brandl J."/>
            <person name="Frisvad J.C."/>
            <person name="Nielsen K.F."/>
            <person name="Lyhne E.K."/>
            <person name="Kogle M.E."/>
            <person name="Kuo A."/>
            <person name="Riley R."/>
            <person name="Clum A."/>
            <person name="Nolan M."/>
            <person name="Lipzen A."/>
            <person name="Salamov A."/>
            <person name="Henrissat B."/>
            <person name="Wiebenga A."/>
            <person name="De Vries R.P."/>
            <person name="Grigoriev I.V."/>
            <person name="Mortensen U.H."/>
            <person name="Andersen M.R."/>
            <person name="Baker S.E."/>
        </authorList>
    </citation>
    <scope>NUCLEOTIDE SEQUENCE [LARGE SCALE GENOMIC DNA]</scope>
    <source>
        <strain evidence="3 4">CBS 115572</strain>
    </source>
</reference>
<dbReference type="RefSeq" id="XP_025467337.1">
    <property type="nucleotide sequence ID" value="XM_025615709.1"/>
</dbReference>
<keyword evidence="4" id="KW-1185">Reference proteome</keyword>
<keyword evidence="2" id="KW-0732">Signal</keyword>
<proteinExistence type="predicted"/>
<dbReference type="Proteomes" id="UP000246702">
    <property type="component" value="Unassembled WGS sequence"/>
</dbReference>
<evidence type="ECO:0000313" key="4">
    <source>
        <dbReference type="Proteomes" id="UP000246702"/>
    </source>
</evidence>
<dbReference type="AlphaFoldDB" id="A0A317WLC1"/>
<accession>A0A317WLC1</accession>
<feature type="chain" id="PRO_5016316865" evidence="2">
    <location>
        <begin position="18"/>
        <end position="161"/>
    </location>
</feature>
<dbReference type="GeneID" id="37117852"/>
<dbReference type="EMBL" id="MSFK01000014">
    <property type="protein sequence ID" value="PWY87129.1"/>
    <property type="molecule type" value="Genomic_DNA"/>
</dbReference>